<keyword evidence="3 6" id="KW-0460">Magnesium</keyword>
<evidence type="ECO:0000313" key="8">
    <source>
        <dbReference type="RefSeq" id="XP_013791862.1"/>
    </source>
</evidence>
<evidence type="ECO:0000256" key="3">
    <source>
        <dbReference type="ARBA" id="ARBA00022842"/>
    </source>
</evidence>
<keyword evidence="4 6" id="KW-0904">Protein phosphatase</keyword>
<evidence type="ECO:0000256" key="5">
    <source>
        <dbReference type="ARBA" id="ARBA00051722"/>
    </source>
</evidence>
<accession>A0ABM1C017</accession>
<dbReference type="Gene3D" id="3.40.50.12350">
    <property type="match status" value="1"/>
</dbReference>
<keyword evidence="6" id="KW-0479">Metal-binding</keyword>
<keyword evidence="6" id="KW-0805">Transcription regulation</keyword>
<evidence type="ECO:0000256" key="6">
    <source>
        <dbReference type="RuleBase" id="RU362036"/>
    </source>
</evidence>
<evidence type="ECO:0000313" key="7">
    <source>
        <dbReference type="Proteomes" id="UP000694941"/>
    </source>
</evidence>
<keyword evidence="2 6" id="KW-0378">Hydrolase</keyword>
<dbReference type="PANTHER" id="PTHR10190">
    <property type="entry name" value="EYES ABSENT"/>
    <property type="match status" value="1"/>
</dbReference>
<sequence>SLFSFVHRSNCVNVLVTTTQLVPALAKVLLYGLGGVFPIENIYSATKIGKESCFERINSRYGRKCTYVVVGDGRDEETAAKQMNFPFWRVSSHSDLAALHHALDVGHL</sequence>
<organism evidence="7 8">
    <name type="scientific">Limulus polyphemus</name>
    <name type="common">Atlantic horseshoe crab</name>
    <dbReference type="NCBI Taxonomy" id="6850"/>
    <lineage>
        <taxon>Eukaryota</taxon>
        <taxon>Metazoa</taxon>
        <taxon>Ecdysozoa</taxon>
        <taxon>Arthropoda</taxon>
        <taxon>Chelicerata</taxon>
        <taxon>Merostomata</taxon>
        <taxon>Xiphosura</taxon>
        <taxon>Limulidae</taxon>
        <taxon>Limulus</taxon>
    </lineage>
</organism>
<dbReference type="EC" id="3.1.3.48" evidence="6"/>
<comment type="similarity">
    <text evidence="1 6">Belongs to the HAD-like hydrolase superfamily. EYA family.</text>
</comment>
<comment type="catalytic activity">
    <reaction evidence="5 6">
        <text>O-phospho-L-tyrosyl-[protein] + H2O = L-tyrosyl-[protein] + phosphate</text>
        <dbReference type="Rhea" id="RHEA:10684"/>
        <dbReference type="Rhea" id="RHEA-COMP:10136"/>
        <dbReference type="Rhea" id="RHEA-COMP:20101"/>
        <dbReference type="ChEBI" id="CHEBI:15377"/>
        <dbReference type="ChEBI" id="CHEBI:43474"/>
        <dbReference type="ChEBI" id="CHEBI:46858"/>
        <dbReference type="ChEBI" id="CHEBI:61978"/>
        <dbReference type="EC" id="3.1.3.48"/>
    </reaction>
</comment>
<keyword evidence="6" id="KW-0804">Transcription</keyword>
<name>A0ABM1C017_LIMPO</name>
<keyword evidence="7" id="KW-1185">Reference proteome</keyword>
<dbReference type="PANTHER" id="PTHR10190:SF16">
    <property type="entry name" value="DEVELOPMENTAL PROTEIN EYES ABSENT"/>
    <property type="match status" value="1"/>
</dbReference>
<proteinExistence type="inferred from homology"/>
<dbReference type="GeneID" id="106475735"/>
<reference evidence="8" key="1">
    <citation type="submission" date="2025-08" db="UniProtKB">
        <authorList>
            <consortium name="RefSeq"/>
        </authorList>
    </citation>
    <scope>IDENTIFICATION</scope>
    <source>
        <tissue evidence="8">Muscle</tissue>
    </source>
</reference>
<evidence type="ECO:0000256" key="1">
    <source>
        <dbReference type="ARBA" id="ARBA00010501"/>
    </source>
</evidence>
<protein>
    <recommendedName>
        <fullName evidence="6">Eyes absent homolog</fullName>
        <ecNumber evidence="6">3.1.3.48</ecNumber>
    </recommendedName>
</protein>
<comment type="cofactor">
    <cofactor evidence="6">
        <name>Mg(2+)</name>
        <dbReference type="ChEBI" id="CHEBI:18420"/>
    </cofactor>
    <text evidence="6">Binds 1 Mg(2+) ion per subunit.</text>
</comment>
<gene>
    <name evidence="8" type="primary">LOC106475735</name>
</gene>
<feature type="non-terminal residue" evidence="8">
    <location>
        <position position="1"/>
    </location>
</feature>
<evidence type="ECO:0000256" key="4">
    <source>
        <dbReference type="ARBA" id="ARBA00022912"/>
    </source>
</evidence>
<evidence type="ECO:0000256" key="2">
    <source>
        <dbReference type="ARBA" id="ARBA00022801"/>
    </source>
</evidence>
<dbReference type="RefSeq" id="XP_013791862.1">
    <property type="nucleotide sequence ID" value="XM_013936408.2"/>
</dbReference>
<dbReference type="InterPro" id="IPR028472">
    <property type="entry name" value="EYA"/>
</dbReference>
<dbReference type="Proteomes" id="UP000694941">
    <property type="component" value="Unplaced"/>
</dbReference>
<dbReference type="InterPro" id="IPR038102">
    <property type="entry name" value="EYA_dom_sf"/>
</dbReference>